<dbReference type="Gene3D" id="3.40.50.300">
    <property type="entry name" value="P-loop containing nucleotide triphosphate hydrolases"/>
    <property type="match status" value="1"/>
</dbReference>
<dbReference type="Gene3D" id="1.25.40.10">
    <property type="entry name" value="Tetratricopeptide repeat domain"/>
    <property type="match status" value="2"/>
</dbReference>
<keyword evidence="6" id="KW-1185">Reference proteome</keyword>
<accession>A0A835D816</accession>
<dbReference type="GO" id="GO:0003883">
    <property type="term" value="F:CTP synthase activity"/>
    <property type="evidence" value="ECO:0007669"/>
    <property type="project" value="InterPro"/>
</dbReference>
<feature type="repeat" description="PPR" evidence="2">
    <location>
        <begin position="106"/>
        <end position="140"/>
    </location>
</feature>
<dbReference type="InterPro" id="IPR011990">
    <property type="entry name" value="TPR-like_helical_dom_sf"/>
</dbReference>
<dbReference type="Pfam" id="PF13041">
    <property type="entry name" value="PPR_2"/>
    <property type="match status" value="1"/>
</dbReference>
<dbReference type="Pfam" id="PF06418">
    <property type="entry name" value="CTP_synth_N"/>
    <property type="match status" value="1"/>
</dbReference>
<dbReference type="NCBIfam" id="TIGR00756">
    <property type="entry name" value="PPR"/>
    <property type="match status" value="2"/>
</dbReference>
<dbReference type="SUPFAM" id="SSF52540">
    <property type="entry name" value="P-loop containing nucleoside triphosphate hydrolases"/>
    <property type="match status" value="1"/>
</dbReference>
<dbReference type="AlphaFoldDB" id="A0A835D816"/>
<dbReference type="Proteomes" id="UP000655225">
    <property type="component" value="Unassembled WGS sequence"/>
</dbReference>
<evidence type="ECO:0000313" key="5">
    <source>
        <dbReference type="EMBL" id="KAF8393868.1"/>
    </source>
</evidence>
<dbReference type="EMBL" id="JABCRI010000014">
    <property type="protein sequence ID" value="KAF8393868.1"/>
    <property type="molecule type" value="Genomic_DNA"/>
</dbReference>
<keyword evidence="1" id="KW-0677">Repeat</keyword>
<sequence>MQDENRHLYILDKCLTSLLKHNKIQKEALNIIESKPIPLDSSLYLPILQLCIDRKAEKEGRLVHDHLLRNGFDSDLYLNTKLIIFYAKIGDMVAARRLFDKMPERSIVSWTAMVSGYSQNGYLVEALEVFLVMRRSGFKANQFTYGSVLRACTNLLCLEIGKQIQACIVKSRFFENLFVQSALVDFHSKCGRMEDARYLFVRMSVRDVVSWNSTIGGYAVHGLAWMDQREFGFYVVEFRLLSFPPWLLPAEAIYIRRCSNPSHNDLEMGKMESTGLDTKDFGGMSNSRRDGNLNGNLSKTTTAHLRRIDEGGVAGGGNNGLTRVFSSLRAFSHRDIFNITSLDHCMDSSFPYKQHSQNQKTWQDPYLNPNVGTMSPFEHGEVFLLDDGGKVDLLFVARHVLWNGWHGKNNKDNTLMGSMHCE</sequence>
<dbReference type="InterPro" id="IPR002885">
    <property type="entry name" value="PPR_rpt"/>
</dbReference>
<dbReference type="InterPro" id="IPR027417">
    <property type="entry name" value="P-loop_NTPase"/>
</dbReference>
<evidence type="ECO:0000256" key="2">
    <source>
        <dbReference type="PROSITE-ProRule" id="PRU00708"/>
    </source>
</evidence>
<dbReference type="GO" id="GO:0009451">
    <property type="term" value="P:RNA modification"/>
    <property type="evidence" value="ECO:0007669"/>
    <property type="project" value="InterPro"/>
</dbReference>
<dbReference type="PROSITE" id="PS51375">
    <property type="entry name" value="PPR"/>
    <property type="match status" value="1"/>
</dbReference>
<dbReference type="InterPro" id="IPR046960">
    <property type="entry name" value="PPR_At4g14850-like_plant"/>
</dbReference>
<reference evidence="5 6" key="1">
    <citation type="submission" date="2020-04" db="EMBL/GenBank/DDBJ databases">
        <title>Plant Genome Project.</title>
        <authorList>
            <person name="Zhang R.-G."/>
        </authorList>
    </citation>
    <scope>NUCLEOTIDE SEQUENCE [LARGE SCALE GENOMIC DNA]</scope>
    <source>
        <strain evidence="5">YNK0</strain>
        <tissue evidence="5">Leaf</tissue>
    </source>
</reference>
<evidence type="ECO:0000256" key="1">
    <source>
        <dbReference type="ARBA" id="ARBA00022737"/>
    </source>
</evidence>
<dbReference type="GO" id="GO:0006221">
    <property type="term" value="P:pyrimidine nucleotide biosynthetic process"/>
    <property type="evidence" value="ECO:0007669"/>
    <property type="project" value="InterPro"/>
</dbReference>
<dbReference type="PANTHER" id="PTHR24015:SF548">
    <property type="entry name" value="OS08G0340900 PROTEIN"/>
    <property type="match status" value="1"/>
</dbReference>
<protein>
    <recommendedName>
        <fullName evidence="4">CTP synthase N-terminal domain-containing protein</fullName>
    </recommendedName>
</protein>
<comment type="caution">
    <text evidence="5">The sequence shown here is derived from an EMBL/GenBank/DDBJ whole genome shotgun (WGS) entry which is preliminary data.</text>
</comment>
<dbReference type="FunFam" id="1.25.40.10:FF:000344">
    <property type="entry name" value="Pentatricopeptide repeat-containing protein"/>
    <property type="match status" value="1"/>
</dbReference>
<name>A0A835D816_TETSI</name>
<evidence type="ECO:0000259" key="4">
    <source>
        <dbReference type="Pfam" id="PF06418"/>
    </source>
</evidence>
<gene>
    <name evidence="5" type="ORF">HHK36_020066</name>
</gene>
<evidence type="ECO:0000256" key="3">
    <source>
        <dbReference type="SAM" id="MobiDB-lite"/>
    </source>
</evidence>
<organism evidence="5 6">
    <name type="scientific">Tetracentron sinense</name>
    <name type="common">Spur-leaf</name>
    <dbReference type="NCBI Taxonomy" id="13715"/>
    <lineage>
        <taxon>Eukaryota</taxon>
        <taxon>Viridiplantae</taxon>
        <taxon>Streptophyta</taxon>
        <taxon>Embryophyta</taxon>
        <taxon>Tracheophyta</taxon>
        <taxon>Spermatophyta</taxon>
        <taxon>Magnoliopsida</taxon>
        <taxon>Trochodendrales</taxon>
        <taxon>Trochodendraceae</taxon>
        <taxon>Tetracentron</taxon>
    </lineage>
</organism>
<dbReference type="Pfam" id="PF01535">
    <property type="entry name" value="PPR"/>
    <property type="match status" value="1"/>
</dbReference>
<proteinExistence type="predicted"/>
<feature type="domain" description="CTP synthase N-terminal" evidence="4">
    <location>
        <begin position="363"/>
        <end position="393"/>
    </location>
</feature>
<feature type="region of interest" description="Disordered" evidence="3">
    <location>
        <begin position="277"/>
        <end position="296"/>
    </location>
</feature>
<dbReference type="PANTHER" id="PTHR24015">
    <property type="entry name" value="OS07G0578800 PROTEIN-RELATED"/>
    <property type="match status" value="1"/>
</dbReference>
<evidence type="ECO:0000313" key="6">
    <source>
        <dbReference type="Proteomes" id="UP000655225"/>
    </source>
</evidence>
<dbReference type="InterPro" id="IPR017456">
    <property type="entry name" value="CTP_synthase_N"/>
</dbReference>
<dbReference type="GO" id="GO:0003723">
    <property type="term" value="F:RNA binding"/>
    <property type="evidence" value="ECO:0007669"/>
    <property type="project" value="InterPro"/>
</dbReference>
<dbReference type="OrthoDB" id="1859199at2759"/>